<dbReference type="Proteomes" id="UP000026682">
    <property type="component" value="Unassembled WGS sequence"/>
</dbReference>
<dbReference type="Gene3D" id="3.60.21.10">
    <property type="match status" value="1"/>
</dbReference>
<dbReference type="Pfam" id="PF00149">
    <property type="entry name" value="Metallophos"/>
    <property type="match status" value="1"/>
</dbReference>
<proteinExistence type="predicted"/>
<dbReference type="AlphaFoldDB" id="A0A158M4N4"/>
<dbReference type="EMBL" id="JFZZ01000086">
    <property type="protein sequence ID" value="KAK89930.1"/>
    <property type="molecule type" value="Genomic_DNA"/>
</dbReference>
<reference evidence="2 3" key="1">
    <citation type="submission" date="2014-03" db="EMBL/GenBank/DDBJ databases">
        <title>Genome sequence of Bordetella holmseii.</title>
        <authorList>
            <person name="Harvill E."/>
            <person name="Goodfield L.L."/>
            <person name="Ivanov Y."/>
            <person name="Meyer J.A."/>
            <person name="Newth C."/>
            <person name="Cassiday P."/>
            <person name="Tondella M.L."/>
            <person name="Liao P."/>
            <person name="Zimmerman J."/>
            <person name="Meert K."/>
            <person name="Wessel D."/>
            <person name="Berger J."/>
            <person name="Dean J.M."/>
            <person name="Holubkov R."/>
            <person name="Burr J."/>
            <person name="Liu T."/>
            <person name="Brinkac L.M."/>
            <person name="Sanka R."/>
            <person name="Kim M."/>
            <person name="Losada L."/>
        </authorList>
    </citation>
    <scope>NUCLEOTIDE SEQUENCE [LARGE SCALE GENOMIC DNA]</scope>
    <source>
        <strain evidence="2 3">CDC-H585-BH</strain>
    </source>
</reference>
<dbReference type="GeneID" id="93118517"/>
<dbReference type="PANTHER" id="PTHR37844:SF2">
    <property type="entry name" value="SER_THR PROTEIN PHOSPHATASE SUPERFAMILY (AFU_ORTHOLOGUE AFUA_1G14840)"/>
    <property type="match status" value="1"/>
</dbReference>
<dbReference type="PATRIC" id="fig|1331206.3.peg.2369"/>
<dbReference type="InterPro" id="IPR029052">
    <property type="entry name" value="Metallo-depent_PP-like"/>
</dbReference>
<dbReference type="RefSeq" id="WP_005016699.1">
    <property type="nucleotide sequence ID" value="NZ_JFZZ01000086.1"/>
</dbReference>
<feature type="domain" description="Calcineurin-like phosphoesterase" evidence="1">
    <location>
        <begin position="1"/>
        <end position="233"/>
    </location>
</feature>
<evidence type="ECO:0000313" key="3">
    <source>
        <dbReference type="Proteomes" id="UP000026682"/>
    </source>
</evidence>
<dbReference type="GO" id="GO:0016787">
    <property type="term" value="F:hydrolase activity"/>
    <property type="evidence" value="ECO:0007669"/>
    <property type="project" value="InterPro"/>
</dbReference>
<sequence>MRIQLLSDLHLETNPEFEFSPAPNADILVLAGDIGSYQAGSRLPDADFGLGRFAHAPGRAPHIIFVPGNHEFDGLGYRAATERLQAICSRLGIHWLERESLVLDGVRFLGTTLWTDFEALAAGQKTEILRRQQLEKAYRAANFYLRKNTTLHDDGQPMLAEDIRALGLECQQWLRARLAQPFDGATVVITHFAPSLRSADPRYGVTPGTAGFCNAMDDLFCQADVWIHGHLHCRNDYTVQDAASGRRCHVIANTLGYARKGEQASFDPHCIIELPAR</sequence>
<protein>
    <submittedName>
        <fullName evidence="2">Ser/Thr phosphatase family protein</fullName>
    </submittedName>
</protein>
<evidence type="ECO:0000313" key="2">
    <source>
        <dbReference type="EMBL" id="KAK89930.1"/>
    </source>
</evidence>
<dbReference type="PANTHER" id="PTHR37844">
    <property type="entry name" value="SER/THR PROTEIN PHOSPHATASE SUPERFAMILY (AFU_ORTHOLOGUE AFUA_1G14840)"/>
    <property type="match status" value="1"/>
</dbReference>
<name>A0A158M4N4_9BORD</name>
<dbReference type="InterPro" id="IPR004843">
    <property type="entry name" value="Calcineurin-like_PHP"/>
</dbReference>
<organism evidence="2 3">
    <name type="scientific">Bordetella holmesii CDC-H585-BH</name>
    <dbReference type="NCBI Taxonomy" id="1331206"/>
    <lineage>
        <taxon>Bacteria</taxon>
        <taxon>Pseudomonadati</taxon>
        <taxon>Pseudomonadota</taxon>
        <taxon>Betaproteobacteria</taxon>
        <taxon>Burkholderiales</taxon>
        <taxon>Alcaligenaceae</taxon>
        <taxon>Bordetella</taxon>
    </lineage>
</organism>
<gene>
    <name evidence="2" type="ORF">L497_2774</name>
</gene>
<evidence type="ECO:0000259" key="1">
    <source>
        <dbReference type="Pfam" id="PF00149"/>
    </source>
</evidence>
<dbReference type="STRING" id="35814.BBB42_16780"/>
<comment type="caution">
    <text evidence="2">The sequence shown here is derived from an EMBL/GenBank/DDBJ whole genome shotgun (WGS) entry which is preliminary data.</text>
</comment>
<accession>A0A158M4N4</accession>
<dbReference type="SUPFAM" id="SSF56300">
    <property type="entry name" value="Metallo-dependent phosphatases"/>
    <property type="match status" value="1"/>
</dbReference>